<accession>A0ABD2Y809</accession>
<comment type="caution">
    <text evidence="1">The sequence shown here is derived from an EMBL/GenBank/DDBJ whole genome shotgun (WGS) entry which is preliminary data.</text>
</comment>
<gene>
    <name evidence="1" type="ORF">ACH5RR_037016</name>
</gene>
<sequence length="131" mass="15179">SFNNWSVNETMVELQNLGSLWNKFMTQHYGHNTIHPTMIQHNAKLSPTWRRMINVKDLIEDHIVVLPQGGNTSFGYENRDGYGKLELNDHPLYDITISQAWNGDSWNMYNIKASNPNFRTDCLLNKTICPP</sequence>
<evidence type="ECO:0000313" key="2">
    <source>
        <dbReference type="Proteomes" id="UP001630127"/>
    </source>
</evidence>
<protein>
    <submittedName>
        <fullName evidence="1">Uncharacterized protein</fullName>
    </submittedName>
</protein>
<dbReference type="Proteomes" id="UP001630127">
    <property type="component" value="Unassembled WGS sequence"/>
</dbReference>
<keyword evidence="2" id="KW-1185">Reference proteome</keyword>
<evidence type="ECO:0000313" key="1">
    <source>
        <dbReference type="EMBL" id="KAL3502567.1"/>
    </source>
</evidence>
<dbReference type="AlphaFoldDB" id="A0ABD2Y809"/>
<reference evidence="1 2" key="1">
    <citation type="submission" date="2024-11" db="EMBL/GenBank/DDBJ databases">
        <title>A near-complete genome assembly of Cinchona calisaya.</title>
        <authorList>
            <person name="Lian D.C."/>
            <person name="Zhao X.W."/>
            <person name="Wei L."/>
        </authorList>
    </citation>
    <scope>NUCLEOTIDE SEQUENCE [LARGE SCALE GENOMIC DNA]</scope>
    <source>
        <tissue evidence="1">Nenye</tissue>
    </source>
</reference>
<dbReference type="EMBL" id="JBJUIK010000015">
    <property type="protein sequence ID" value="KAL3502567.1"/>
    <property type="molecule type" value="Genomic_DNA"/>
</dbReference>
<name>A0ABD2Y809_9GENT</name>
<proteinExistence type="predicted"/>
<organism evidence="1 2">
    <name type="scientific">Cinchona calisaya</name>
    <dbReference type="NCBI Taxonomy" id="153742"/>
    <lineage>
        <taxon>Eukaryota</taxon>
        <taxon>Viridiplantae</taxon>
        <taxon>Streptophyta</taxon>
        <taxon>Embryophyta</taxon>
        <taxon>Tracheophyta</taxon>
        <taxon>Spermatophyta</taxon>
        <taxon>Magnoliopsida</taxon>
        <taxon>eudicotyledons</taxon>
        <taxon>Gunneridae</taxon>
        <taxon>Pentapetalae</taxon>
        <taxon>asterids</taxon>
        <taxon>lamiids</taxon>
        <taxon>Gentianales</taxon>
        <taxon>Rubiaceae</taxon>
        <taxon>Cinchonoideae</taxon>
        <taxon>Cinchoneae</taxon>
        <taxon>Cinchona</taxon>
    </lineage>
</organism>
<feature type="non-terminal residue" evidence="1">
    <location>
        <position position="1"/>
    </location>
</feature>